<dbReference type="GeneID" id="80019968"/>
<protein>
    <submittedName>
        <fullName evidence="4">Lsr2-like DNA bridging protein</fullName>
    </submittedName>
</protein>
<evidence type="ECO:0000313" key="3">
    <source>
        <dbReference type="EMBL" id="UDL15817.1"/>
    </source>
</evidence>
<dbReference type="GO" id="GO:0003677">
    <property type="term" value="F:DNA binding"/>
    <property type="evidence" value="ECO:0007669"/>
    <property type="project" value="UniProtKB-KW"/>
</dbReference>
<keyword evidence="5" id="KW-1185">Reference proteome</keyword>
<reference evidence="4" key="1">
    <citation type="submission" date="2021-09" db="EMBL/GenBank/DDBJ databases">
        <authorList>
            <person name="Andersen S.H."/>
            <person name="Beall E.A."/>
            <person name="Cappelle B."/>
            <person name="Falteisek K.J."/>
            <person name="Fenske B.A."/>
            <person name="Gansluckner N.W."/>
            <person name="Gilbertson S.M."/>
            <person name="Krings K.J."/>
            <person name="Mobeck M."/>
            <person name="Odeku J.O."/>
            <person name="Poncelet M.E."/>
            <person name="Rohr J.R."/>
            <person name="Rolands L."/>
            <person name="Whipple C.D."/>
            <person name="Whipple E.M."/>
            <person name="Spring A.M."/>
            <person name="Klyczek K."/>
            <person name="Garlena R.A."/>
            <person name="Russell D.A."/>
            <person name="Pope W.H."/>
            <person name="Jacobs-Sera D."/>
            <person name="Hatfull G.F."/>
        </authorList>
    </citation>
    <scope>NUCLEOTIDE SEQUENCE</scope>
</reference>
<dbReference type="EMBL" id="OK040790">
    <property type="protein sequence ID" value="UDL16077.1"/>
    <property type="molecule type" value="Genomic_DNA"/>
</dbReference>
<name>A0AAE8YA69_9CAUD</name>
<evidence type="ECO:0000259" key="2">
    <source>
        <dbReference type="Pfam" id="PF23359"/>
    </source>
</evidence>
<evidence type="ECO:0000256" key="1">
    <source>
        <dbReference type="ARBA" id="ARBA00023125"/>
    </source>
</evidence>
<dbReference type="GO" id="GO:0016746">
    <property type="term" value="F:acyltransferase activity"/>
    <property type="evidence" value="ECO:0007669"/>
    <property type="project" value="InterPro"/>
</dbReference>
<keyword evidence="1" id="KW-0238">DNA-binding</keyword>
<dbReference type="InterPro" id="IPR036625">
    <property type="entry name" value="E3-bd_dom_sf"/>
</dbReference>
<dbReference type="RefSeq" id="YP_010755317.1">
    <property type="nucleotide sequence ID" value="NC_073468.1"/>
</dbReference>
<sequence length="92" mass="9754">MRVNITISLPEGATQADAQKAVRRALEGSSTILEPNTSVKVKGVRVSTKGGNVNDVRKWARQNGIEVGARGRVSAEVVAAFEAAQAKPAKRK</sequence>
<feature type="domain" description="Lsr2 DNA-binding" evidence="2">
    <location>
        <begin position="54"/>
        <end position="84"/>
    </location>
</feature>
<organism evidence="4 5">
    <name type="scientific">Microbacterium phage Pumpernickel</name>
    <dbReference type="NCBI Taxonomy" id="2885983"/>
    <lineage>
        <taxon>Viruses</taxon>
        <taxon>Duplodnaviria</taxon>
        <taxon>Heunggongvirae</taxon>
        <taxon>Uroviricota</taxon>
        <taxon>Caudoviricetes</taxon>
        <taxon>Pumpernickelvirus</taxon>
        <taxon>Pumpernickelvirus pumpernickel</taxon>
    </lineage>
</organism>
<evidence type="ECO:0000313" key="5">
    <source>
        <dbReference type="Proteomes" id="UP000827768"/>
    </source>
</evidence>
<gene>
    <name evidence="4" type="primary">327</name>
    <name evidence="3" type="synonym">26</name>
    <name evidence="3" type="ORF">SEA_PUMPERNICKEL_26</name>
    <name evidence="4" type="ORF">SEA_PUMPERNICKEL_327</name>
</gene>
<evidence type="ECO:0000313" key="4">
    <source>
        <dbReference type="EMBL" id="UDL16077.1"/>
    </source>
</evidence>
<dbReference type="EMBL" id="OK040790">
    <property type="protein sequence ID" value="UDL15817.1"/>
    <property type="molecule type" value="Genomic_DNA"/>
</dbReference>
<dbReference type="Pfam" id="PF23359">
    <property type="entry name" value="Lsr2_DNA-bd"/>
    <property type="match status" value="1"/>
</dbReference>
<proteinExistence type="predicted"/>
<dbReference type="InterPro" id="IPR055370">
    <property type="entry name" value="Lsr2_DNA-bd"/>
</dbReference>
<dbReference type="Proteomes" id="UP000827768">
    <property type="component" value="Segment"/>
</dbReference>
<dbReference type="KEGG" id="vg:80019968"/>
<accession>A0AAE8YA69</accession>
<dbReference type="Gene3D" id="4.10.320.10">
    <property type="entry name" value="E3-binding domain"/>
    <property type="match status" value="1"/>
</dbReference>